<dbReference type="PANTHER" id="PTHR43280">
    <property type="entry name" value="ARAC-FAMILY TRANSCRIPTIONAL REGULATOR"/>
    <property type="match status" value="1"/>
</dbReference>
<reference evidence="5 6" key="1">
    <citation type="submission" date="2014-07" db="EMBL/GenBank/DDBJ databases">
        <title>Draft genome sequence of Thalassospira profundimaris 35.</title>
        <authorList>
            <person name="Lai Q."/>
            <person name="Shao Z."/>
        </authorList>
    </citation>
    <scope>NUCLEOTIDE SEQUENCE [LARGE SCALE GENOMIC DNA]</scope>
    <source>
        <strain evidence="5 6">35</strain>
    </source>
</reference>
<keyword evidence="1" id="KW-0805">Transcription regulation</keyword>
<dbReference type="PROSITE" id="PS01124">
    <property type="entry name" value="HTH_ARAC_FAMILY_2"/>
    <property type="match status" value="1"/>
</dbReference>
<dbReference type="RefSeq" id="WP_181846268.1">
    <property type="nucleotide sequence ID" value="NZ_JPWF01000001.1"/>
</dbReference>
<evidence type="ECO:0000256" key="3">
    <source>
        <dbReference type="ARBA" id="ARBA00023163"/>
    </source>
</evidence>
<dbReference type="Proteomes" id="UP000253226">
    <property type="component" value="Unassembled WGS sequence"/>
</dbReference>
<dbReference type="AlphaFoldDB" id="A0A367WGZ7"/>
<dbReference type="Pfam" id="PF12833">
    <property type="entry name" value="HTH_18"/>
    <property type="match status" value="1"/>
</dbReference>
<dbReference type="InterPro" id="IPR018060">
    <property type="entry name" value="HTH_AraC"/>
</dbReference>
<dbReference type="PANTHER" id="PTHR43280:SF31">
    <property type="entry name" value="TRANSCRIPTIONAL REGULATORY PROTEIN"/>
    <property type="match status" value="1"/>
</dbReference>
<protein>
    <recommendedName>
        <fullName evidence="4">HTH araC/xylS-type domain-containing protein</fullName>
    </recommendedName>
</protein>
<accession>A0A367WGZ7</accession>
<keyword evidence="2" id="KW-0238">DNA-binding</keyword>
<dbReference type="SMART" id="SM00342">
    <property type="entry name" value="HTH_ARAC"/>
    <property type="match status" value="1"/>
</dbReference>
<evidence type="ECO:0000256" key="2">
    <source>
        <dbReference type="ARBA" id="ARBA00023125"/>
    </source>
</evidence>
<dbReference type="Gene3D" id="1.10.10.60">
    <property type="entry name" value="Homeodomain-like"/>
    <property type="match status" value="1"/>
</dbReference>
<dbReference type="SUPFAM" id="SSF46689">
    <property type="entry name" value="Homeodomain-like"/>
    <property type="match status" value="1"/>
</dbReference>
<keyword evidence="3" id="KW-0804">Transcription</keyword>
<evidence type="ECO:0000259" key="4">
    <source>
        <dbReference type="PROSITE" id="PS01124"/>
    </source>
</evidence>
<dbReference type="PRINTS" id="PR00032">
    <property type="entry name" value="HTHARAC"/>
</dbReference>
<evidence type="ECO:0000256" key="1">
    <source>
        <dbReference type="ARBA" id="ARBA00023015"/>
    </source>
</evidence>
<gene>
    <name evidence="5" type="ORF">TH19_02005</name>
</gene>
<feature type="domain" description="HTH araC/xylS-type" evidence="4">
    <location>
        <begin position="223"/>
        <end position="322"/>
    </location>
</feature>
<dbReference type="InterPro" id="IPR020449">
    <property type="entry name" value="Tscrpt_reg_AraC-type_HTH"/>
</dbReference>
<sequence length="328" mass="35843">MPKKEETAAKDVFLHVSTQHLRPDQRLEYWRSLHGRIEIDAADAEGAKDYRASLMRYADPTGVEFGYATSDANIVGYGKPESDLVIVSVPVAGEMLFTTRNDDRIRVRASSGLTIVNGVELEKSRSDGFSHVYLTLERTHIEAALGIGAGMLARGVYSVPEDGLTRMLQSHLQSMALHGDQLDANGAMIATKAATDLVLGVMASQNAQLVENAGDLTAAACFEAASRYITLNISNVSLTADDVAQALGVSRAHLYRLFEQEQLSIGDMIRSQRIARASDILRDDPGRPIKQVAFMVGYQSAASFTRAFRDITGYSPSDFRQSLVERLI</sequence>
<evidence type="ECO:0000313" key="6">
    <source>
        <dbReference type="Proteomes" id="UP000253226"/>
    </source>
</evidence>
<name>A0A367WGZ7_9PROT</name>
<dbReference type="PROSITE" id="PS00041">
    <property type="entry name" value="HTH_ARAC_FAMILY_1"/>
    <property type="match status" value="1"/>
</dbReference>
<dbReference type="InterPro" id="IPR009057">
    <property type="entry name" value="Homeodomain-like_sf"/>
</dbReference>
<comment type="caution">
    <text evidence="5">The sequence shown here is derived from an EMBL/GenBank/DDBJ whole genome shotgun (WGS) entry which is preliminary data.</text>
</comment>
<organism evidence="5 6">
    <name type="scientific">Thalassospira profundimaris</name>
    <dbReference type="NCBI Taxonomy" id="502049"/>
    <lineage>
        <taxon>Bacteria</taxon>
        <taxon>Pseudomonadati</taxon>
        <taxon>Pseudomonadota</taxon>
        <taxon>Alphaproteobacteria</taxon>
        <taxon>Rhodospirillales</taxon>
        <taxon>Thalassospiraceae</taxon>
        <taxon>Thalassospira</taxon>
    </lineage>
</organism>
<evidence type="ECO:0000313" key="5">
    <source>
        <dbReference type="EMBL" id="RCK39841.1"/>
    </source>
</evidence>
<dbReference type="GO" id="GO:0043565">
    <property type="term" value="F:sequence-specific DNA binding"/>
    <property type="evidence" value="ECO:0007669"/>
    <property type="project" value="InterPro"/>
</dbReference>
<dbReference type="InterPro" id="IPR018062">
    <property type="entry name" value="HTH_AraC-typ_CS"/>
</dbReference>
<dbReference type="EMBL" id="JPWF01000001">
    <property type="protein sequence ID" value="RCK39841.1"/>
    <property type="molecule type" value="Genomic_DNA"/>
</dbReference>
<dbReference type="GO" id="GO:0003700">
    <property type="term" value="F:DNA-binding transcription factor activity"/>
    <property type="evidence" value="ECO:0007669"/>
    <property type="project" value="InterPro"/>
</dbReference>
<proteinExistence type="predicted"/>